<dbReference type="EMBL" id="JBHUDO010000003">
    <property type="protein sequence ID" value="MFD1646718.1"/>
    <property type="molecule type" value="Genomic_DNA"/>
</dbReference>
<evidence type="ECO:0000313" key="3">
    <source>
        <dbReference type="Proteomes" id="UP001597034"/>
    </source>
</evidence>
<sequence length="73" mass="7721">MASAHSRPRLPTHAALRRKTTTAAEVTTLSTQLRVALATGGVTLLAQGMASGWLLLAVAVLAPRGDRREEQSE</sequence>
<gene>
    <name evidence="2" type="ORF">ACFSBL_13590</name>
</gene>
<dbReference type="Proteomes" id="UP001597034">
    <property type="component" value="Unassembled WGS sequence"/>
</dbReference>
<proteinExistence type="predicted"/>
<feature type="region of interest" description="Disordered" evidence="1">
    <location>
        <begin position="1"/>
        <end position="22"/>
    </location>
</feature>
<organism evidence="2 3">
    <name type="scientific">Haloarchaeobius litoreus</name>
    <dbReference type="NCBI Taxonomy" id="755306"/>
    <lineage>
        <taxon>Archaea</taxon>
        <taxon>Methanobacteriati</taxon>
        <taxon>Methanobacteriota</taxon>
        <taxon>Stenosarchaea group</taxon>
        <taxon>Halobacteria</taxon>
        <taxon>Halobacteriales</taxon>
        <taxon>Halorubellaceae</taxon>
        <taxon>Haloarchaeobius</taxon>
    </lineage>
</organism>
<comment type="caution">
    <text evidence="2">The sequence shown here is derived from an EMBL/GenBank/DDBJ whole genome shotgun (WGS) entry which is preliminary data.</text>
</comment>
<keyword evidence="3" id="KW-1185">Reference proteome</keyword>
<dbReference type="RefSeq" id="WP_256401201.1">
    <property type="nucleotide sequence ID" value="NZ_JANHJR010000003.1"/>
</dbReference>
<accession>A0ABD6DNP5</accession>
<name>A0ABD6DNP5_9EURY</name>
<evidence type="ECO:0000256" key="1">
    <source>
        <dbReference type="SAM" id="MobiDB-lite"/>
    </source>
</evidence>
<protein>
    <submittedName>
        <fullName evidence="2">Uncharacterized protein</fullName>
    </submittedName>
</protein>
<evidence type="ECO:0000313" key="2">
    <source>
        <dbReference type="EMBL" id="MFD1646718.1"/>
    </source>
</evidence>
<reference evidence="2 3" key="1">
    <citation type="journal article" date="2019" name="Int. J. Syst. Evol. Microbiol.">
        <title>The Global Catalogue of Microorganisms (GCM) 10K type strain sequencing project: providing services to taxonomists for standard genome sequencing and annotation.</title>
        <authorList>
            <consortium name="The Broad Institute Genomics Platform"/>
            <consortium name="The Broad Institute Genome Sequencing Center for Infectious Disease"/>
            <person name="Wu L."/>
            <person name="Ma J."/>
        </authorList>
    </citation>
    <scope>NUCLEOTIDE SEQUENCE [LARGE SCALE GENOMIC DNA]</scope>
    <source>
        <strain evidence="2 3">CGMCC 1.10390</strain>
    </source>
</reference>
<dbReference type="AlphaFoldDB" id="A0ABD6DNP5"/>
<feature type="compositionally biased region" description="Basic residues" evidence="1">
    <location>
        <begin position="1"/>
        <end position="20"/>
    </location>
</feature>